<dbReference type="GO" id="GO:0016757">
    <property type="term" value="F:glycosyltransferase activity"/>
    <property type="evidence" value="ECO:0007669"/>
    <property type="project" value="UniProtKB-KW"/>
</dbReference>
<dbReference type="CDD" id="cd03819">
    <property type="entry name" value="GT4_WavL-like"/>
    <property type="match status" value="1"/>
</dbReference>
<dbReference type="SUPFAM" id="SSF53756">
    <property type="entry name" value="UDP-Glycosyltransferase/glycogen phosphorylase"/>
    <property type="match status" value="1"/>
</dbReference>
<evidence type="ECO:0000313" key="6">
    <source>
        <dbReference type="Proteomes" id="UP000323886"/>
    </source>
</evidence>
<evidence type="ECO:0000256" key="1">
    <source>
        <dbReference type="ARBA" id="ARBA00022676"/>
    </source>
</evidence>
<comment type="caution">
    <text evidence="5">The sequence shown here is derived from an EMBL/GenBank/DDBJ whole genome shotgun (WGS) entry which is preliminary data.</text>
</comment>
<dbReference type="EMBL" id="VWPL01000004">
    <property type="protein sequence ID" value="KAA5602979.1"/>
    <property type="molecule type" value="Genomic_DNA"/>
</dbReference>
<dbReference type="Proteomes" id="UP000323886">
    <property type="component" value="Unassembled WGS sequence"/>
</dbReference>
<keyword evidence="1" id="KW-0328">Glycosyltransferase</keyword>
<dbReference type="Gene3D" id="3.40.50.2000">
    <property type="entry name" value="Glycogen Phosphorylase B"/>
    <property type="match status" value="2"/>
</dbReference>
<evidence type="ECO:0000313" key="5">
    <source>
        <dbReference type="EMBL" id="KAA5602979.1"/>
    </source>
</evidence>
<dbReference type="InterPro" id="IPR028098">
    <property type="entry name" value="Glyco_trans_4-like_N"/>
</dbReference>
<dbReference type="OrthoDB" id="5147801at2"/>
<name>A0A5M6I5A5_9HYPH</name>
<dbReference type="AlphaFoldDB" id="A0A5M6I5A5"/>
<gene>
    <name evidence="5" type="ORF">F1193_03870</name>
</gene>
<protein>
    <submittedName>
        <fullName evidence="5">Glycosyltransferase family 4 protein</fullName>
    </submittedName>
</protein>
<proteinExistence type="predicted"/>
<dbReference type="PANTHER" id="PTHR12526">
    <property type="entry name" value="GLYCOSYLTRANSFERASE"/>
    <property type="match status" value="1"/>
</dbReference>
<sequence>MPEEGHGRKRLRFMQQPNPTQPGPADRLTVMQIIPALESGGAELGTVQVAEALCKAGHRALVVSRGGRMETPIHDCGKLIRLDVASKNPLTIIANGVRLALLARREGVDVLHVRSRAPSWSTLIASKLTGIPYIGTYHTIYREQSGLKNLYNSAVVRGARVIAVGDETAAVMRQRYPFLPAARIVTIHRGVDLNVFDPAAVTAERKAALAAAWRLPEGAEVALLPGRIVHRKGHHVFIRAIHRLVEGGRDNLVGVCAGDDQGRSRYHDEMAALVASLDLEDHIRFVGHCEDMPAAYALSRVAVSAAVESEGLQRAILEAQAMGVPVVVSDVGSGIEVVRATPRVAESETTGYNVQAGDPEALAEAIDRVLRLAPADYDAMSGRASAWARGSFSHEVFTAKTLALYREVVDEARGAGPAAAQKA</sequence>
<dbReference type="Pfam" id="PF13439">
    <property type="entry name" value="Glyco_transf_4"/>
    <property type="match status" value="1"/>
</dbReference>
<evidence type="ECO:0000256" key="2">
    <source>
        <dbReference type="ARBA" id="ARBA00022679"/>
    </source>
</evidence>
<organism evidence="5 6">
    <name type="scientific">Blastochloris sulfoviridis</name>
    <dbReference type="NCBI Taxonomy" id="50712"/>
    <lineage>
        <taxon>Bacteria</taxon>
        <taxon>Pseudomonadati</taxon>
        <taxon>Pseudomonadota</taxon>
        <taxon>Alphaproteobacteria</taxon>
        <taxon>Hyphomicrobiales</taxon>
        <taxon>Blastochloridaceae</taxon>
        <taxon>Blastochloris</taxon>
    </lineage>
</organism>
<keyword evidence="6" id="KW-1185">Reference proteome</keyword>
<feature type="domain" description="Glycosyltransferase subfamily 4-like N-terminal" evidence="4">
    <location>
        <begin position="40"/>
        <end position="194"/>
    </location>
</feature>
<evidence type="ECO:0000259" key="4">
    <source>
        <dbReference type="Pfam" id="PF13439"/>
    </source>
</evidence>
<feature type="region of interest" description="Disordered" evidence="3">
    <location>
        <begin position="1"/>
        <end position="24"/>
    </location>
</feature>
<dbReference type="Pfam" id="PF13692">
    <property type="entry name" value="Glyco_trans_1_4"/>
    <property type="match status" value="1"/>
</dbReference>
<keyword evidence="2 5" id="KW-0808">Transferase</keyword>
<reference evidence="5 6" key="1">
    <citation type="submission" date="2019-09" db="EMBL/GenBank/DDBJ databases">
        <title>Draft Whole-Genome sequence of Blastochloris sulfoviridis DSM 729.</title>
        <authorList>
            <person name="Meyer T.E."/>
            <person name="Kyndt J.A."/>
        </authorList>
    </citation>
    <scope>NUCLEOTIDE SEQUENCE [LARGE SCALE GENOMIC DNA]</scope>
    <source>
        <strain evidence="5 6">DSM 729</strain>
    </source>
</reference>
<accession>A0A5M6I5A5</accession>
<evidence type="ECO:0000256" key="3">
    <source>
        <dbReference type="SAM" id="MobiDB-lite"/>
    </source>
</evidence>
<dbReference type="PANTHER" id="PTHR12526:SF510">
    <property type="entry name" value="D-INOSITOL 3-PHOSPHATE GLYCOSYLTRANSFERASE"/>
    <property type="match status" value="1"/>
</dbReference>